<comment type="caution">
    <text evidence="8">The sequence shown here is derived from an EMBL/GenBank/DDBJ whole genome shotgun (WGS) entry which is preliminary data.</text>
</comment>
<gene>
    <name evidence="8" type="ORF">M9458_001638</name>
</gene>
<protein>
    <recommendedName>
        <fullName evidence="3">Arsenite methyltransferase</fullName>
        <ecNumber evidence="2">2.1.1.137</ecNumber>
    </recommendedName>
</protein>
<dbReference type="PANTHER" id="PTHR43675">
    <property type="entry name" value="ARSENITE METHYLTRANSFERASE"/>
    <property type="match status" value="1"/>
</dbReference>
<dbReference type="InterPro" id="IPR029063">
    <property type="entry name" value="SAM-dependent_MTases_sf"/>
</dbReference>
<feature type="non-terminal residue" evidence="8">
    <location>
        <position position="1"/>
    </location>
</feature>
<evidence type="ECO:0000256" key="6">
    <source>
        <dbReference type="ARBA" id="ARBA00048428"/>
    </source>
</evidence>
<evidence type="ECO:0000313" key="9">
    <source>
        <dbReference type="Proteomes" id="UP001529510"/>
    </source>
</evidence>
<comment type="similarity">
    <text evidence="1">Belongs to the methyltransferase superfamily. Arsenite methyltransferase family.</text>
</comment>
<evidence type="ECO:0000256" key="3">
    <source>
        <dbReference type="ARBA" id="ARBA00034545"/>
    </source>
</evidence>
<organism evidence="8 9">
    <name type="scientific">Cirrhinus mrigala</name>
    <name type="common">Mrigala</name>
    <dbReference type="NCBI Taxonomy" id="683832"/>
    <lineage>
        <taxon>Eukaryota</taxon>
        <taxon>Metazoa</taxon>
        <taxon>Chordata</taxon>
        <taxon>Craniata</taxon>
        <taxon>Vertebrata</taxon>
        <taxon>Euteleostomi</taxon>
        <taxon>Actinopterygii</taxon>
        <taxon>Neopterygii</taxon>
        <taxon>Teleostei</taxon>
        <taxon>Ostariophysi</taxon>
        <taxon>Cypriniformes</taxon>
        <taxon>Cyprinidae</taxon>
        <taxon>Labeoninae</taxon>
        <taxon>Labeonini</taxon>
        <taxon>Cirrhinus</taxon>
    </lineage>
</organism>
<evidence type="ECO:0000256" key="5">
    <source>
        <dbReference type="ARBA" id="ARBA00047943"/>
    </source>
</evidence>
<name>A0ABD0RZS0_CIRMR</name>
<evidence type="ECO:0000256" key="2">
    <source>
        <dbReference type="ARBA" id="ARBA00034521"/>
    </source>
</evidence>
<dbReference type="EC" id="2.1.1.137" evidence="2"/>
<dbReference type="Gene3D" id="3.40.50.150">
    <property type="entry name" value="Vaccinia Virus protein VP39"/>
    <property type="match status" value="1"/>
</dbReference>
<dbReference type="AlphaFoldDB" id="A0ABD0RZS0"/>
<comment type="catalytic activity">
    <reaction evidence="5">
        <text>arsenic triglutathione + 2 [thioredoxin]-dithiol + 2 S-adenosyl-L-methionine + H2O = dimethylarsinous acid + 2 [thioredoxin]-disulfide + 3 glutathione + 2 S-adenosyl-L-homocysteine + 2 H(+)</text>
        <dbReference type="Rhea" id="RHEA:69464"/>
        <dbReference type="Rhea" id="RHEA-COMP:10698"/>
        <dbReference type="Rhea" id="RHEA-COMP:10700"/>
        <dbReference type="ChEBI" id="CHEBI:15377"/>
        <dbReference type="ChEBI" id="CHEBI:15378"/>
        <dbReference type="ChEBI" id="CHEBI:23808"/>
        <dbReference type="ChEBI" id="CHEBI:29950"/>
        <dbReference type="ChEBI" id="CHEBI:50058"/>
        <dbReference type="ChEBI" id="CHEBI:57856"/>
        <dbReference type="ChEBI" id="CHEBI:57925"/>
        <dbReference type="ChEBI" id="CHEBI:59789"/>
        <dbReference type="ChEBI" id="CHEBI:183640"/>
        <dbReference type="EC" id="2.1.1.137"/>
    </reaction>
</comment>
<evidence type="ECO:0000259" key="7">
    <source>
        <dbReference type="Pfam" id="PF13847"/>
    </source>
</evidence>
<dbReference type="InterPro" id="IPR026669">
    <property type="entry name" value="Arsenite_MeTrfase-like"/>
</dbReference>
<dbReference type="EMBL" id="JAMKFB020000001">
    <property type="protein sequence ID" value="KAL0203620.1"/>
    <property type="molecule type" value="Genomic_DNA"/>
</dbReference>
<dbReference type="InterPro" id="IPR025714">
    <property type="entry name" value="Methyltranfer_dom"/>
</dbReference>
<proteinExistence type="inferred from homology"/>
<evidence type="ECO:0000313" key="8">
    <source>
        <dbReference type="EMBL" id="KAL0203620.1"/>
    </source>
</evidence>
<dbReference type="SUPFAM" id="SSF53335">
    <property type="entry name" value="S-adenosyl-L-methionine-dependent methyltransferases"/>
    <property type="match status" value="1"/>
</dbReference>
<evidence type="ECO:0000256" key="4">
    <source>
        <dbReference type="ARBA" id="ARBA00047941"/>
    </source>
</evidence>
<sequence length="50" mass="5415">YYGCGLVVPEYLEGSRVLDLGCGSGRDCYMLSQLVGEKGHVTGIDMTEDQ</sequence>
<accession>A0ABD0RZS0</accession>
<keyword evidence="9" id="KW-1185">Reference proteome</keyword>
<evidence type="ECO:0000256" key="1">
    <source>
        <dbReference type="ARBA" id="ARBA00034487"/>
    </source>
</evidence>
<feature type="non-terminal residue" evidence="8">
    <location>
        <position position="50"/>
    </location>
</feature>
<feature type="domain" description="Methyltransferase" evidence="7">
    <location>
        <begin position="13"/>
        <end position="49"/>
    </location>
</feature>
<dbReference type="CDD" id="cd02440">
    <property type="entry name" value="AdoMet_MTases"/>
    <property type="match status" value="1"/>
</dbReference>
<reference evidence="8 9" key="1">
    <citation type="submission" date="2024-05" db="EMBL/GenBank/DDBJ databases">
        <title>Genome sequencing and assembly of Indian major carp, Cirrhinus mrigala (Hamilton, 1822).</title>
        <authorList>
            <person name="Mohindra V."/>
            <person name="Chowdhury L.M."/>
            <person name="Lal K."/>
            <person name="Jena J.K."/>
        </authorList>
    </citation>
    <scope>NUCLEOTIDE SEQUENCE [LARGE SCALE GENOMIC DNA]</scope>
    <source>
        <strain evidence="8">CM1030</strain>
        <tissue evidence="8">Blood</tissue>
    </source>
</reference>
<comment type="catalytic activity">
    <reaction evidence="6">
        <text>arsenic triglutathione + 3 [thioredoxin]-dithiol + 3 S-adenosyl-L-methionine = trimethylarsine + 3 [thioredoxin]-disulfide + 3 glutathione + 3 S-adenosyl-L-homocysteine + 3 H(+)</text>
        <dbReference type="Rhea" id="RHEA:69432"/>
        <dbReference type="Rhea" id="RHEA-COMP:10698"/>
        <dbReference type="Rhea" id="RHEA-COMP:10700"/>
        <dbReference type="ChEBI" id="CHEBI:15378"/>
        <dbReference type="ChEBI" id="CHEBI:27130"/>
        <dbReference type="ChEBI" id="CHEBI:29950"/>
        <dbReference type="ChEBI" id="CHEBI:50058"/>
        <dbReference type="ChEBI" id="CHEBI:57856"/>
        <dbReference type="ChEBI" id="CHEBI:57925"/>
        <dbReference type="ChEBI" id="CHEBI:59789"/>
        <dbReference type="ChEBI" id="CHEBI:183640"/>
        <dbReference type="EC" id="2.1.1.137"/>
    </reaction>
</comment>
<dbReference type="Pfam" id="PF13847">
    <property type="entry name" value="Methyltransf_31"/>
    <property type="match status" value="1"/>
</dbReference>
<comment type="catalytic activity">
    <reaction evidence="4">
        <text>arsenic triglutathione + [thioredoxin]-dithiol + S-adenosyl-L-methionine + 2 H2O = methylarsonous acid + [thioredoxin]-disulfide + 3 glutathione + S-adenosyl-L-homocysteine + H(+)</text>
        <dbReference type="Rhea" id="RHEA:69460"/>
        <dbReference type="Rhea" id="RHEA-COMP:10698"/>
        <dbReference type="Rhea" id="RHEA-COMP:10700"/>
        <dbReference type="ChEBI" id="CHEBI:15377"/>
        <dbReference type="ChEBI" id="CHEBI:15378"/>
        <dbReference type="ChEBI" id="CHEBI:17826"/>
        <dbReference type="ChEBI" id="CHEBI:29950"/>
        <dbReference type="ChEBI" id="CHEBI:50058"/>
        <dbReference type="ChEBI" id="CHEBI:57856"/>
        <dbReference type="ChEBI" id="CHEBI:57925"/>
        <dbReference type="ChEBI" id="CHEBI:59789"/>
        <dbReference type="ChEBI" id="CHEBI:183640"/>
        <dbReference type="EC" id="2.1.1.137"/>
    </reaction>
</comment>
<dbReference type="GO" id="GO:0030791">
    <property type="term" value="F:arsenite methyltransferase activity"/>
    <property type="evidence" value="ECO:0007669"/>
    <property type="project" value="UniProtKB-EC"/>
</dbReference>
<dbReference type="PANTHER" id="PTHR43675:SF9">
    <property type="entry name" value="ARSENITE METHYLTRANSFERASE"/>
    <property type="match status" value="1"/>
</dbReference>
<dbReference type="Proteomes" id="UP001529510">
    <property type="component" value="Unassembled WGS sequence"/>
</dbReference>